<dbReference type="InterPro" id="IPR018108">
    <property type="entry name" value="MCP_transmembrane"/>
</dbReference>
<dbReference type="GO" id="GO:1990575">
    <property type="term" value="P:mitochondrial L-ornithine transmembrane transport"/>
    <property type="evidence" value="ECO:0007669"/>
    <property type="project" value="TreeGrafter"/>
</dbReference>
<evidence type="ECO:0000256" key="10">
    <source>
        <dbReference type="RuleBase" id="RU000488"/>
    </source>
</evidence>
<dbReference type="Pfam" id="PF00153">
    <property type="entry name" value="Mito_carr"/>
    <property type="match status" value="3"/>
</dbReference>
<organism evidence="12 13">
    <name type="scientific">Leucosporidium creatinivorum</name>
    <dbReference type="NCBI Taxonomy" id="106004"/>
    <lineage>
        <taxon>Eukaryota</taxon>
        <taxon>Fungi</taxon>
        <taxon>Dikarya</taxon>
        <taxon>Basidiomycota</taxon>
        <taxon>Pucciniomycotina</taxon>
        <taxon>Microbotryomycetes</taxon>
        <taxon>Leucosporidiales</taxon>
        <taxon>Leucosporidium</taxon>
    </lineage>
</organism>
<dbReference type="SUPFAM" id="SSF103506">
    <property type="entry name" value="Mitochondrial carrier"/>
    <property type="match status" value="1"/>
</dbReference>
<evidence type="ECO:0000256" key="11">
    <source>
        <dbReference type="SAM" id="Phobius"/>
    </source>
</evidence>
<dbReference type="STRING" id="106004.A0A1Y2G0W7"/>
<evidence type="ECO:0000256" key="5">
    <source>
        <dbReference type="ARBA" id="ARBA00022737"/>
    </source>
</evidence>
<name>A0A1Y2G0W7_9BASI</name>
<evidence type="ECO:0000313" key="13">
    <source>
        <dbReference type="Proteomes" id="UP000193467"/>
    </source>
</evidence>
<dbReference type="PANTHER" id="PTHR45624">
    <property type="entry name" value="MITOCHONDRIAL BASIC AMINO ACIDS TRANSPORTER-RELATED"/>
    <property type="match status" value="1"/>
</dbReference>
<keyword evidence="4 9" id="KW-0812">Transmembrane</keyword>
<dbReference type="OrthoDB" id="409586at2759"/>
<evidence type="ECO:0000256" key="4">
    <source>
        <dbReference type="ARBA" id="ARBA00022692"/>
    </source>
</evidence>
<keyword evidence="3 10" id="KW-0813">Transport</keyword>
<dbReference type="AlphaFoldDB" id="A0A1Y2G0W7"/>
<dbReference type="FunCoup" id="A0A1Y2G0W7">
    <property type="interactions" value="131"/>
</dbReference>
<dbReference type="GO" id="GO:0000064">
    <property type="term" value="F:L-ornithine transmembrane transporter activity"/>
    <property type="evidence" value="ECO:0007669"/>
    <property type="project" value="TreeGrafter"/>
</dbReference>
<evidence type="ECO:0000313" key="12">
    <source>
        <dbReference type="EMBL" id="ORY89612.1"/>
    </source>
</evidence>
<evidence type="ECO:0000256" key="7">
    <source>
        <dbReference type="ARBA" id="ARBA00023128"/>
    </source>
</evidence>
<sequence length="315" mass="33773">MSSEIIESSTLALDHKAVAPADAGASLVFKELFAGTVSGMAQVLSGQPFDIVKVRLQSSNAYSGMGDCATRIAKEEGMSAFYKGTLMPFCCVGACVALQFAFLQSGKRYFEKQNNGAALTSGQLYLSGAYAGLGNSVVSGPVEHIRIRLQTQTGSGPTAQYHGPVDALRKIHRTDGIRGVYHGQVTTLAREIHGYGIYFAAYEALVARELREKGITRKDLPVSSAILYGAASGYAMWLTMYPLDVIKSRLQTDGLPSQAGTPAKKYAGAVDCARQLWKEAGVKGFFRGLTPTMIRSPVVNGVTFAVFETTMRLIT</sequence>
<dbReference type="InterPro" id="IPR050567">
    <property type="entry name" value="Mitochondrial_Carrier"/>
</dbReference>
<dbReference type="PANTHER" id="PTHR45624:SF12">
    <property type="entry name" value="MITOCHONDRIAL ORNITHINE TRANSPORTER 1"/>
    <property type="match status" value="1"/>
</dbReference>
<comment type="subcellular location">
    <subcellularLocation>
        <location evidence="1">Mitochondrion membrane</location>
        <topology evidence="1">Multi-pass membrane protein</topology>
    </subcellularLocation>
</comment>
<dbReference type="Gene3D" id="1.50.40.10">
    <property type="entry name" value="Mitochondrial carrier domain"/>
    <property type="match status" value="2"/>
</dbReference>
<keyword evidence="13" id="KW-1185">Reference proteome</keyword>
<feature type="repeat" description="Solcar" evidence="9">
    <location>
        <begin position="119"/>
        <end position="208"/>
    </location>
</feature>
<protein>
    <submittedName>
        <fullName evidence="12">MC family mitochondrial carrier protein</fullName>
    </submittedName>
</protein>
<evidence type="ECO:0000256" key="3">
    <source>
        <dbReference type="ARBA" id="ARBA00022448"/>
    </source>
</evidence>
<dbReference type="EMBL" id="MCGR01000005">
    <property type="protein sequence ID" value="ORY89612.1"/>
    <property type="molecule type" value="Genomic_DNA"/>
</dbReference>
<accession>A0A1Y2G0W7</accession>
<dbReference type="Proteomes" id="UP000193467">
    <property type="component" value="Unassembled WGS sequence"/>
</dbReference>
<keyword evidence="6 11" id="KW-1133">Transmembrane helix</keyword>
<gene>
    <name evidence="12" type="ORF">BCR35DRAFT_275383</name>
</gene>
<feature type="repeat" description="Solcar" evidence="9">
    <location>
        <begin position="223"/>
        <end position="313"/>
    </location>
</feature>
<evidence type="ECO:0000256" key="2">
    <source>
        <dbReference type="ARBA" id="ARBA00006375"/>
    </source>
</evidence>
<dbReference type="PROSITE" id="PS50920">
    <property type="entry name" value="SOLCAR"/>
    <property type="match status" value="3"/>
</dbReference>
<dbReference type="InterPro" id="IPR023395">
    <property type="entry name" value="MCP_dom_sf"/>
</dbReference>
<keyword evidence="8 9" id="KW-0472">Membrane</keyword>
<comment type="caution">
    <text evidence="12">The sequence shown here is derived from an EMBL/GenBank/DDBJ whole genome shotgun (WGS) entry which is preliminary data.</text>
</comment>
<dbReference type="InParanoid" id="A0A1Y2G0W7"/>
<evidence type="ECO:0000256" key="6">
    <source>
        <dbReference type="ARBA" id="ARBA00022989"/>
    </source>
</evidence>
<feature type="repeat" description="Solcar" evidence="9">
    <location>
        <begin position="26"/>
        <end position="109"/>
    </location>
</feature>
<evidence type="ECO:0000256" key="9">
    <source>
        <dbReference type="PROSITE-ProRule" id="PRU00282"/>
    </source>
</evidence>
<evidence type="ECO:0000256" key="1">
    <source>
        <dbReference type="ARBA" id="ARBA00004225"/>
    </source>
</evidence>
<dbReference type="PRINTS" id="PR00926">
    <property type="entry name" value="MITOCARRIER"/>
</dbReference>
<comment type="similarity">
    <text evidence="2 10">Belongs to the mitochondrial carrier (TC 2.A.29) family.</text>
</comment>
<proteinExistence type="inferred from homology"/>
<reference evidence="12 13" key="1">
    <citation type="submission" date="2016-07" db="EMBL/GenBank/DDBJ databases">
        <title>Pervasive Adenine N6-methylation of Active Genes in Fungi.</title>
        <authorList>
            <consortium name="DOE Joint Genome Institute"/>
            <person name="Mondo S.J."/>
            <person name="Dannebaum R.O."/>
            <person name="Kuo R.C."/>
            <person name="Labutti K."/>
            <person name="Haridas S."/>
            <person name="Kuo A."/>
            <person name="Salamov A."/>
            <person name="Ahrendt S.R."/>
            <person name="Lipzen A."/>
            <person name="Sullivan W."/>
            <person name="Andreopoulos W.B."/>
            <person name="Clum A."/>
            <person name="Lindquist E."/>
            <person name="Daum C."/>
            <person name="Ramamoorthy G.K."/>
            <person name="Gryganskyi A."/>
            <person name="Culley D."/>
            <person name="Magnuson J.K."/>
            <person name="James T.Y."/>
            <person name="O'Malley M.A."/>
            <person name="Stajich J.E."/>
            <person name="Spatafora J.W."/>
            <person name="Visel A."/>
            <person name="Grigoriev I.V."/>
        </authorList>
    </citation>
    <scope>NUCLEOTIDE SEQUENCE [LARGE SCALE GENOMIC DNA]</scope>
    <source>
        <strain evidence="12 13">62-1032</strain>
    </source>
</reference>
<keyword evidence="5" id="KW-0677">Repeat</keyword>
<keyword evidence="7" id="KW-0496">Mitochondrion</keyword>
<feature type="transmembrane region" description="Helical" evidence="11">
    <location>
        <begin position="86"/>
        <end position="103"/>
    </location>
</feature>
<dbReference type="InterPro" id="IPR002067">
    <property type="entry name" value="MCP"/>
</dbReference>
<dbReference type="GO" id="GO:0031966">
    <property type="term" value="C:mitochondrial membrane"/>
    <property type="evidence" value="ECO:0007669"/>
    <property type="project" value="UniProtKB-SubCell"/>
</dbReference>
<evidence type="ECO:0000256" key="8">
    <source>
        <dbReference type="ARBA" id="ARBA00023136"/>
    </source>
</evidence>